<reference evidence="2" key="1">
    <citation type="journal article" date="2020" name="bioRxiv">
        <title>Hybrid origin of Populus tomentosa Carr. identified through genome sequencing and phylogenomic analysis.</title>
        <authorList>
            <person name="An X."/>
            <person name="Gao K."/>
            <person name="Chen Z."/>
            <person name="Li J."/>
            <person name="Yang X."/>
            <person name="Yang X."/>
            <person name="Zhou J."/>
            <person name="Guo T."/>
            <person name="Zhao T."/>
            <person name="Huang S."/>
            <person name="Miao D."/>
            <person name="Khan W.U."/>
            <person name="Rao P."/>
            <person name="Ye M."/>
            <person name="Lei B."/>
            <person name="Liao W."/>
            <person name="Wang J."/>
            <person name="Ji L."/>
            <person name="Li Y."/>
            <person name="Guo B."/>
            <person name="Mustafa N.S."/>
            <person name="Li S."/>
            <person name="Yun Q."/>
            <person name="Keller S.R."/>
            <person name="Mao J."/>
            <person name="Zhang R."/>
            <person name="Strauss S.H."/>
        </authorList>
    </citation>
    <scope>NUCLEOTIDE SEQUENCE</scope>
    <source>
        <strain evidence="2">GM15</strain>
        <tissue evidence="2">Leaf</tissue>
    </source>
</reference>
<evidence type="ECO:0000256" key="1">
    <source>
        <dbReference type="SAM" id="MobiDB-lite"/>
    </source>
</evidence>
<feature type="compositionally biased region" description="Polar residues" evidence="1">
    <location>
        <begin position="1"/>
        <end position="17"/>
    </location>
</feature>
<accession>A0A8X8ANP9</accession>
<evidence type="ECO:0000313" key="2">
    <source>
        <dbReference type="EMBL" id="KAG6790392.1"/>
    </source>
</evidence>
<organism evidence="2 3">
    <name type="scientific">Populus tomentosa</name>
    <name type="common">Chinese white poplar</name>
    <dbReference type="NCBI Taxonomy" id="118781"/>
    <lineage>
        <taxon>Eukaryota</taxon>
        <taxon>Viridiplantae</taxon>
        <taxon>Streptophyta</taxon>
        <taxon>Embryophyta</taxon>
        <taxon>Tracheophyta</taxon>
        <taxon>Spermatophyta</taxon>
        <taxon>Magnoliopsida</taxon>
        <taxon>eudicotyledons</taxon>
        <taxon>Gunneridae</taxon>
        <taxon>Pentapetalae</taxon>
        <taxon>rosids</taxon>
        <taxon>fabids</taxon>
        <taxon>Malpighiales</taxon>
        <taxon>Salicaceae</taxon>
        <taxon>Saliceae</taxon>
        <taxon>Populus</taxon>
    </lineage>
</organism>
<feature type="region of interest" description="Disordered" evidence="1">
    <location>
        <begin position="1"/>
        <end position="22"/>
    </location>
</feature>
<dbReference type="OrthoDB" id="1929495at2759"/>
<keyword evidence="3" id="KW-1185">Reference proteome</keyword>
<name>A0A8X8ANP9_POPTO</name>
<dbReference type="Proteomes" id="UP000886885">
    <property type="component" value="Chromosome 1D"/>
</dbReference>
<evidence type="ECO:0000313" key="3">
    <source>
        <dbReference type="Proteomes" id="UP000886885"/>
    </source>
</evidence>
<dbReference type="AlphaFoldDB" id="A0A8X8ANP9"/>
<dbReference type="EMBL" id="JAAWWB010000002">
    <property type="protein sequence ID" value="KAG6790392.1"/>
    <property type="molecule type" value="Genomic_DNA"/>
</dbReference>
<comment type="caution">
    <text evidence="2">The sequence shown here is derived from an EMBL/GenBank/DDBJ whole genome shotgun (WGS) entry which is preliminary data.</text>
</comment>
<gene>
    <name evidence="2" type="ORF">POTOM_006545</name>
</gene>
<dbReference type="PANTHER" id="PTHR34546">
    <property type="entry name" value="OS06G0153600 PROTEIN"/>
    <property type="match status" value="1"/>
</dbReference>
<sequence length="137" mass="15115">MDTSKANNVAPAGSTSDPQRDLVRNDLSTYHNGNGDNELQEVNGDEDCLGNDSVIEESEEFKFLLSLLVENQEMRDIYEKNTKSGDFYYLVCGGIGEKVGKLYRGCASLVQHARTISKTKRKGAHKAFGHLICKVLG</sequence>
<proteinExistence type="predicted"/>
<dbReference type="PANTHER" id="PTHR34546:SF3">
    <property type="entry name" value="OS06G0153600 PROTEIN"/>
    <property type="match status" value="1"/>
</dbReference>
<protein>
    <submittedName>
        <fullName evidence="2">Uncharacterized protein</fullName>
    </submittedName>
</protein>